<evidence type="ECO:0000313" key="1">
    <source>
        <dbReference type="EMBL" id="KAG8006292.1"/>
    </source>
</evidence>
<protein>
    <submittedName>
        <fullName evidence="1">Uncharacterized protein</fullName>
    </submittedName>
</protein>
<accession>A0ACB7EVN3</accession>
<dbReference type="Proteomes" id="UP000805704">
    <property type="component" value="Chromosome 21"/>
</dbReference>
<feature type="non-terminal residue" evidence="1">
    <location>
        <position position="37"/>
    </location>
</feature>
<gene>
    <name evidence="1" type="ORF">GBF38_005537</name>
</gene>
<proteinExistence type="predicted"/>
<name>A0ACB7EVN3_NIBAL</name>
<organism evidence="1 2">
    <name type="scientific">Nibea albiflora</name>
    <name type="common">Yellow drum</name>
    <name type="synonym">Corvina albiflora</name>
    <dbReference type="NCBI Taxonomy" id="240163"/>
    <lineage>
        <taxon>Eukaryota</taxon>
        <taxon>Metazoa</taxon>
        <taxon>Chordata</taxon>
        <taxon>Craniata</taxon>
        <taxon>Vertebrata</taxon>
        <taxon>Euteleostomi</taxon>
        <taxon>Actinopterygii</taxon>
        <taxon>Neopterygii</taxon>
        <taxon>Teleostei</taxon>
        <taxon>Neoteleostei</taxon>
        <taxon>Acanthomorphata</taxon>
        <taxon>Eupercaria</taxon>
        <taxon>Sciaenidae</taxon>
        <taxon>Nibea</taxon>
    </lineage>
</organism>
<reference evidence="1" key="1">
    <citation type="submission" date="2020-04" db="EMBL/GenBank/DDBJ databases">
        <title>A chromosome-scale assembly and high-density genetic map of the yellow drum (Nibea albiflora) genome.</title>
        <authorList>
            <person name="Xu D."/>
            <person name="Zhang W."/>
            <person name="Chen R."/>
            <person name="Tan P."/>
            <person name="Wang L."/>
            <person name="Song H."/>
            <person name="Tian L."/>
            <person name="Zhu Q."/>
            <person name="Wang B."/>
        </authorList>
    </citation>
    <scope>NUCLEOTIDE SEQUENCE</scope>
    <source>
        <strain evidence="1">ZJHYS-2018</strain>
    </source>
</reference>
<comment type="caution">
    <text evidence="1">The sequence shown here is derived from an EMBL/GenBank/DDBJ whole genome shotgun (WGS) entry which is preliminary data.</text>
</comment>
<evidence type="ECO:0000313" key="2">
    <source>
        <dbReference type="Proteomes" id="UP000805704"/>
    </source>
</evidence>
<keyword evidence="2" id="KW-1185">Reference proteome</keyword>
<sequence length="37" mass="3957">MSTEEKSSGSKLPSTDAKENIFWDGDRAVSRLANGGD</sequence>
<dbReference type="EMBL" id="CM024809">
    <property type="protein sequence ID" value="KAG8006292.1"/>
    <property type="molecule type" value="Genomic_DNA"/>
</dbReference>